<evidence type="ECO:0000256" key="3">
    <source>
        <dbReference type="ARBA" id="ARBA00022679"/>
    </source>
</evidence>
<feature type="active site" evidence="6">
    <location>
        <position position="383"/>
    </location>
</feature>
<reference evidence="8" key="1">
    <citation type="submission" date="2018-08" db="EMBL/GenBank/DDBJ databases">
        <authorList>
            <person name="Rodrigo-Torres L."/>
            <person name="Arahal R. D."/>
            <person name="Lucena T."/>
        </authorList>
    </citation>
    <scope>NUCLEOTIDE SEQUENCE [LARGE SCALE GENOMIC DNA]</scope>
    <source>
        <strain evidence="8">CECT 7235</strain>
    </source>
</reference>
<proteinExistence type="inferred from homology"/>
<keyword evidence="8" id="KW-1185">Reference proteome</keyword>
<keyword evidence="2 7" id="KW-0489">Methyltransferase</keyword>
<dbReference type="InterPro" id="IPR029063">
    <property type="entry name" value="SAM-dependent_MTases_sf"/>
</dbReference>
<dbReference type="InterPro" id="IPR050723">
    <property type="entry name" value="CFA/CMAS"/>
</dbReference>
<dbReference type="EC" id="2.1.1.-" evidence="7"/>
<keyword evidence="4" id="KW-0949">S-adenosyl-L-methionine</keyword>
<accession>A0A3B0MZ92</accession>
<evidence type="ECO:0000256" key="5">
    <source>
        <dbReference type="ARBA" id="ARBA00023098"/>
    </source>
</evidence>
<dbReference type="Pfam" id="PF02353">
    <property type="entry name" value="CMAS"/>
    <property type="match status" value="1"/>
</dbReference>
<keyword evidence="3 7" id="KW-0808">Transferase</keyword>
<dbReference type="InterPro" id="IPR003333">
    <property type="entry name" value="CMAS"/>
</dbReference>
<dbReference type="GO" id="GO:0008168">
    <property type="term" value="F:methyltransferase activity"/>
    <property type="evidence" value="ECO:0007669"/>
    <property type="project" value="UniProtKB-KW"/>
</dbReference>
<gene>
    <name evidence="7" type="primary">ufaA1_3</name>
    <name evidence="7" type="ORF">ROE7235_03835</name>
</gene>
<dbReference type="PANTHER" id="PTHR43667">
    <property type="entry name" value="CYCLOPROPANE-FATTY-ACYL-PHOSPHOLIPID SYNTHASE"/>
    <property type="match status" value="1"/>
</dbReference>
<evidence type="ECO:0000256" key="2">
    <source>
        <dbReference type="ARBA" id="ARBA00022603"/>
    </source>
</evidence>
<dbReference type="Proteomes" id="UP000272908">
    <property type="component" value="Unassembled WGS sequence"/>
</dbReference>
<evidence type="ECO:0000256" key="6">
    <source>
        <dbReference type="PIRSR" id="PIRSR003085-1"/>
    </source>
</evidence>
<dbReference type="Gene3D" id="3.40.50.150">
    <property type="entry name" value="Vaccinia Virus protein VP39"/>
    <property type="match status" value="1"/>
</dbReference>
<protein>
    <submittedName>
        <fullName evidence="7">Tuberculostearic acid methyltransferase UfaA1</fullName>
        <ecNumber evidence="7">2.1.1.-</ecNumber>
    </submittedName>
</protein>
<dbReference type="SUPFAM" id="SSF53335">
    <property type="entry name" value="S-adenosyl-L-methionine-dependent methyltransferases"/>
    <property type="match status" value="1"/>
</dbReference>
<evidence type="ECO:0000256" key="4">
    <source>
        <dbReference type="ARBA" id="ARBA00022691"/>
    </source>
</evidence>
<evidence type="ECO:0000256" key="1">
    <source>
        <dbReference type="ARBA" id="ARBA00010815"/>
    </source>
</evidence>
<dbReference type="CDD" id="cd02440">
    <property type="entry name" value="AdoMet_MTases"/>
    <property type="match status" value="1"/>
</dbReference>
<comment type="similarity">
    <text evidence="1">Belongs to the CFA/CMAS family.</text>
</comment>
<organism evidence="7 8">
    <name type="scientific">Roseinatronobacter ekhonensis</name>
    <dbReference type="NCBI Taxonomy" id="254356"/>
    <lineage>
        <taxon>Bacteria</taxon>
        <taxon>Pseudomonadati</taxon>
        <taxon>Pseudomonadota</taxon>
        <taxon>Alphaproteobacteria</taxon>
        <taxon>Rhodobacterales</taxon>
        <taxon>Paracoccaceae</taxon>
        <taxon>Roseinatronobacter</taxon>
    </lineage>
</organism>
<dbReference type="AlphaFoldDB" id="A0A3B0MZ92"/>
<dbReference type="OrthoDB" id="9782855at2"/>
<evidence type="ECO:0000313" key="8">
    <source>
        <dbReference type="Proteomes" id="UP000272908"/>
    </source>
</evidence>
<dbReference type="GO" id="GO:0032259">
    <property type="term" value="P:methylation"/>
    <property type="evidence" value="ECO:0007669"/>
    <property type="project" value="UniProtKB-KW"/>
</dbReference>
<keyword evidence="5" id="KW-0443">Lipid metabolism</keyword>
<name>A0A3B0MZ92_9RHOB</name>
<dbReference type="EMBL" id="UIHC01000121">
    <property type="protein sequence ID" value="SUZ34054.1"/>
    <property type="molecule type" value="Genomic_DNA"/>
</dbReference>
<dbReference type="PIRSF" id="PIRSF003085">
    <property type="entry name" value="CMAS"/>
    <property type="match status" value="1"/>
</dbReference>
<sequence>MTALASTTSHTDLPKYFPQMFEKFQSIERGQITITLPDGHQFCAQGSQSGPVGHLNVTNDQLFTRVVREGNLGFAEAYLDGWWNTPDLQAFMDVLVANMASISQPVPGSSLVRWYEVFRHWLLLNTQKQAPKNLAKHYELGNSFYGAWLDETMSYSSGIFENPHEDLEIAQRRKIKRMCDSINLKEEDRFMDIGCGWGALAIYAAKERGAKVTALTLSKAHFEHTSALVQKEGLSERVEVALRDYRDETGTYEGIGSIEMIEHVGEKYWPVYFKSIHDRLSDNGRATVQAITIADDLYPTYRTTQDFIRKHIFPGGMLPYDRGIREMANASGLKIVDCLSFPDSYSITLRRWNQAFDDAWSEIESMAFDQRFKRLWNYYLTMCAAGHEYGATSVTQYTFARV</sequence>
<dbReference type="PANTHER" id="PTHR43667:SF2">
    <property type="entry name" value="FATTY ACID C-METHYL TRANSFERASE"/>
    <property type="match status" value="1"/>
</dbReference>
<evidence type="ECO:0000313" key="7">
    <source>
        <dbReference type="EMBL" id="SUZ34054.1"/>
    </source>
</evidence>
<dbReference type="GO" id="GO:0008610">
    <property type="term" value="P:lipid biosynthetic process"/>
    <property type="evidence" value="ECO:0007669"/>
    <property type="project" value="InterPro"/>
</dbReference>